<dbReference type="RefSeq" id="WP_061928203.1">
    <property type="nucleotide sequence ID" value="NZ_KQ948870.1"/>
</dbReference>
<keyword evidence="2" id="KW-1185">Reference proteome</keyword>
<dbReference type="InterPro" id="IPR006765">
    <property type="entry name" value="Polyketide_synth_cyclase"/>
</dbReference>
<dbReference type="EMBL" id="LMWX01000056">
    <property type="protein sequence ID" value="KUN78848.1"/>
    <property type="molecule type" value="Genomic_DNA"/>
</dbReference>
<dbReference type="SUPFAM" id="SSF54909">
    <property type="entry name" value="Dimeric alpha+beta barrel"/>
    <property type="match status" value="2"/>
</dbReference>
<dbReference type="AlphaFoldDB" id="A0A101SRX6"/>
<dbReference type="Pfam" id="PF04673">
    <property type="entry name" value="Cyclase_polyket"/>
    <property type="match status" value="2"/>
</dbReference>
<dbReference type="GO" id="GO:0030639">
    <property type="term" value="P:polyketide biosynthetic process"/>
    <property type="evidence" value="ECO:0007669"/>
    <property type="project" value="InterPro"/>
</dbReference>
<sequence>MPSIITVGTFDSGNVADVTKILREFDGEVASELPQLRRRQVFSYSDLYVHMQDWDVADPDEAYRIITTDPRCIRLNERLSPYFSDYSATEDWDGPVDRPTAERFYLWPAEQLDDLEHTYSAVIVNVQRQEHIPEVSRLFAESDATDIPQKMGTLRRQIYLWRGIYLHIQDFAVSNSMEAISEVWTEGDPRFLQLVDDLTELIPPYDPQGNSLATRFYHWAAEVSA</sequence>
<evidence type="ECO:0000313" key="1">
    <source>
        <dbReference type="EMBL" id="KUN78848.1"/>
    </source>
</evidence>
<dbReference type="OrthoDB" id="4147507at2"/>
<reference evidence="1 2" key="1">
    <citation type="submission" date="2015-10" db="EMBL/GenBank/DDBJ databases">
        <title>Draft genome sequence of Streptomyces bungoensis DSM 41781, type strain for the species Streptomyces bungoensis.</title>
        <authorList>
            <person name="Ruckert C."/>
            <person name="Winkler A."/>
            <person name="Kalinowski J."/>
            <person name="Kampfer P."/>
            <person name="Glaeser S."/>
        </authorList>
    </citation>
    <scope>NUCLEOTIDE SEQUENCE [LARGE SCALE GENOMIC DNA]</scope>
    <source>
        <strain evidence="1 2">DSM 41781</strain>
    </source>
</reference>
<dbReference type="InterPro" id="IPR038474">
    <property type="entry name" value="Polyketide_synth_cyclase_sf"/>
</dbReference>
<gene>
    <name evidence="1" type="ORF">AQJ66_29820</name>
</gene>
<proteinExistence type="predicted"/>
<dbReference type="InterPro" id="IPR011008">
    <property type="entry name" value="Dimeric_a/b-barrel"/>
</dbReference>
<protein>
    <submittedName>
        <fullName evidence="1">Cyclase</fullName>
    </submittedName>
</protein>
<evidence type="ECO:0000313" key="2">
    <source>
        <dbReference type="Proteomes" id="UP000053024"/>
    </source>
</evidence>
<dbReference type="STRING" id="285568.AQJ66_29820"/>
<accession>A0A101SRX6</accession>
<dbReference type="Proteomes" id="UP000053024">
    <property type="component" value="Unassembled WGS sequence"/>
</dbReference>
<organism evidence="1 2">
    <name type="scientific">Streptomyces bungoensis</name>
    <dbReference type="NCBI Taxonomy" id="285568"/>
    <lineage>
        <taxon>Bacteria</taxon>
        <taxon>Bacillati</taxon>
        <taxon>Actinomycetota</taxon>
        <taxon>Actinomycetes</taxon>
        <taxon>Kitasatosporales</taxon>
        <taxon>Streptomycetaceae</taxon>
        <taxon>Streptomyces</taxon>
    </lineage>
</organism>
<comment type="caution">
    <text evidence="1">The sequence shown here is derived from an EMBL/GenBank/DDBJ whole genome shotgun (WGS) entry which is preliminary data.</text>
</comment>
<dbReference type="Gene3D" id="3.30.70.1090">
    <property type="entry name" value="Dimeric alpha+beta barrel"/>
    <property type="match status" value="2"/>
</dbReference>
<name>A0A101SRX6_9ACTN</name>
<dbReference type="SMR" id="A0A101SRX6"/>